<dbReference type="RefSeq" id="WP_344436786.1">
    <property type="nucleotide sequence ID" value="NZ_BAAASL010000015.1"/>
</dbReference>
<dbReference type="Proteomes" id="UP001500886">
    <property type="component" value="Unassembled WGS sequence"/>
</dbReference>
<keyword evidence="2" id="KW-1185">Reference proteome</keyword>
<reference evidence="2" key="1">
    <citation type="journal article" date="2019" name="Int. J. Syst. Evol. Microbiol.">
        <title>The Global Catalogue of Microorganisms (GCM) 10K type strain sequencing project: providing services to taxonomists for standard genome sequencing and annotation.</title>
        <authorList>
            <consortium name="The Broad Institute Genomics Platform"/>
            <consortium name="The Broad Institute Genome Sequencing Center for Infectious Disease"/>
            <person name="Wu L."/>
            <person name="Ma J."/>
        </authorList>
    </citation>
    <scope>NUCLEOTIDE SEQUENCE [LARGE SCALE GENOMIC DNA]</scope>
    <source>
        <strain evidence="2">JCM 4542</strain>
    </source>
</reference>
<comment type="caution">
    <text evidence="1">The sequence shown here is derived from an EMBL/GenBank/DDBJ whole genome shotgun (WGS) entry which is preliminary data.</text>
</comment>
<proteinExistence type="predicted"/>
<accession>A0ABP6GES4</accession>
<sequence>MLRRLLAFSRFDHADQPRTVTYYGARTPAIDPRSIPTGFAHESVDLRQVVGDLLPAGLDWVPRQPPLTVIEGGDPRVPGPDEILARASMVRAIARWGVRAA</sequence>
<dbReference type="EMBL" id="BAAASL010000015">
    <property type="protein sequence ID" value="GAA2720337.1"/>
    <property type="molecule type" value="Genomic_DNA"/>
</dbReference>
<name>A0ABP6GES4_9ACTN</name>
<gene>
    <name evidence="1" type="ORF">GCM10010315_40500</name>
</gene>
<protein>
    <submittedName>
        <fullName evidence="1">Uncharacterized protein</fullName>
    </submittedName>
</protein>
<evidence type="ECO:0000313" key="1">
    <source>
        <dbReference type="EMBL" id="GAA2720337.1"/>
    </source>
</evidence>
<organism evidence="1 2">
    <name type="scientific">Streptomyces luteosporeus</name>
    <dbReference type="NCBI Taxonomy" id="173856"/>
    <lineage>
        <taxon>Bacteria</taxon>
        <taxon>Bacillati</taxon>
        <taxon>Actinomycetota</taxon>
        <taxon>Actinomycetes</taxon>
        <taxon>Kitasatosporales</taxon>
        <taxon>Streptomycetaceae</taxon>
        <taxon>Streptomyces</taxon>
    </lineage>
</organism>
<evidence type="ECO:0000313" key="2">
    <source>
        <dbReference type="Proteomes" id="UP001500886"/>
    </source>
</evidence>